<comment type="caution">
    <text evidence="2">The sequence shown here is derived from an EMBL/GenBank/DDBJ whole genome shotgun (WGS) entry which is preliminary data.</text>
</comment>
<evidence type="ECO:0000313" key="2">
    <source>
        <dbReference type="EMBL" id="KAK9020395.1"/>
    </source>
</evidence>
<evidence type="ECO:0000259" key="1">
    <source>
        <dbReference type="Pfam" id="PF17921"/>
    </source>
</evidence>
<dbReference type="EMBL" id="JBBPBN010000016">
    <property type="protein sequence ID" value="KAK9020395.1"/>
    <property type="molecule type" value="Genomic_DNA"/>
</dbReference>
<organism evidence="2 3">
    <name type="scientific">Hibiscus sabdariffa</name>
    <name type="common">roselle</name>
    <dbReference type="NCBI Taxonomy" id="183260"/>
    <lineage>
        <taxon>Eukaryota</taxon>
        <taxon>Viridiplantae</taxon>
        <taxon>Streptophyta</taxon>
        <taxon>Embryophyta</taxon>
        <taxon>Tracheophyta</taxon>
        <taxon>Spermatophyta</taxon>
        <taxon>Magnoliopsida</taxon>
        <taxon>eudicotyledons</taxon>
        <taxon>Gunneridae</taxon>
        <taxon>Pentapetalae</taxon>
        <taxon>rosids</taxon>
        <taxon>malvids</taxon>
        <taxon>Malvales</taxon>
        <taxon>Malvaceae</taxon>
        <taxon>Malvoideae</taxon>
        <taxon>Hibiscus</taxon>
    </lineage>
</organism>
<evidence type="ECO:0000313" key="3">
    <source>
        <dbReference type="Proteomes" id="UP001396334"/>
    </source>
</evidence>
<reference evidence="2 3" key="1">
    <citation type="journal article" date="2024" name="G3 (Bethesda)">
        <title>Genome assembly of Hibiscus sabdariffa L. provides insights into metabolisms of medicinal natural products.</title>
        <authorList>
            <person name="Kim T."/>
        </authorList>
    </citation>
    <scope>NUCLEOTIDE SEQUENCE [LARGE SCALE GENOMIC DNA]</scope>
    <source>
        <strain evidence="2">TK-2024</strain>
        <tissue evidence="2">Old leaves</tissue>
    </source>
</reference>
<dbReference type="Proteomes" id="UP001396334">
    <property type="component" value="Unassembled WGS sequence"/>
</dbReference>
<dbReference type="Gene3D" id="1.10.340.70">
    <property type="match status" value="1"/>
</dbReference>
<keyword evidence="3" id="KW-1185">Reference proteome</keyword>
<accession>A0ABR2S588</accession>
<dbReference type="InterPro" id="IPR041588">
    <property type="entry name" value="Integrase_H2C2"/>
</dbReference>
<dbReference type="PANTHER" id="PTHR48475:SF2">
    <property type="entry name" value="RIBONUCLEASE H"/>
    <property type="match status" value="1"/>
</dbReference>
<dbReference type="PANTHER" id="PTHR48475">
    <property type="entry name" value="RIBONUCLEASE H"/>
    <property type="match status" value="1"/>
</dbReference>
<name>A0ABR2S588_9ROSI</name>
<proteinExistence type="predicted"/>
<protein>
    <recommendedName>
        <fullName evidence="1">Integrase zinc-binding domain-containing protein</fullName>
    </recommendedName>
</protein>
<dbReference type="Pfam" id="PF17921">
    <property type="entry name" value="Integrase_H2C2"/>
    <property type="match status" value="1"/>
</dbReference>
<gene>
    <name evidence="2" type="ORF">V6N11_010419</name>
</gene>
<sequence>MLVASIEIKCIDEEPNWMTPIVKFIVDGEELEDPKKRTKLRNKVTRYMLINMVLYRRSFFQQFLRCLGPNEANYVLREVHEGICEHHMGGWFLAQKVLHQGFYWSTINKDVLDIVTMCGTCKKYSPSPRHRYNHCKPSLLLGHLLHGE</sequence>
<feature type="domain" description="Integrase zinc-binding" evidence="1">
    <location>
        <begin position="71"/>
        <end position="126"/>
    </location>
</feature>